<dbReference type="InterPro" id="IPR052898">
    <property type="entry name" value="ACAD10-like"/>
</dbReference>
<dbReference type="SUPFAM" id="SSF56112">
    <property type="entry name" value="Protein kinase-like (PK-like)"/>
    <property type="match status" value="1"/>
</dbReference>
<dbReference type="CDD" id="cd05154">
    <property type="entry name" value="ACAD10_11_N-like"/>
    <property type="match status" value="1"/>
</dbReference>
<dbReference type="InterPro" id="IPR041726">
    <property type="entry name" value="ACAD10_11_N"/>
</dbReference>
<dbReference type="PANTHER" id="PTHR47829">
    <property type="entry name" value="HYDROLASE, PUTATIVE (AFU_ORTHOLOGUE AFUA_1G12880)-RELATED"/>
    <property type="match status" value="1"/>
</dbReference>
<dbReference type="Gene3D" id="3.30.200.20">
    <property type="entry name" value="Phosphorylase Kinase, domain 1"/>
    <property type="match status" value="1"/>
</dbReference>
<dbReference type="Gene3D" id="3.90.1200.10">
    <property type="match status" value="1"/>
</dbReference>
<dbReference type="AlphaFoldDB" id="A0AAU8A0S1"/>
<dbReference type="RefSeq" id="WP_353438186.1">
    <property type="nucleotide sequence ID" value="NZ_CP099959.1"/>
</dbReference>
<name>A0AAU8A0S1_9BURK</name>
<evidence type="ECO:0000259" key="1">
    <source>
        <dbReference type="Pfam" id="PF01636"/>
    </source>
</evidence>
<dbReference type="EMBL" id="CP099959">
    <property type="protein sequence ID" value="XCC57156.1"/>
    <property type="molecule type" value="Genomic_DNA"/>
</dbReference>
<proteinExistence type="predicted"/>
<organism evidence="2">
    <name type="scientific">Polynucleobacter sp. UK-FUSCHL-C3</name>
    <dbReference type="NCBI Taxonomy" id="2955208"/>
    <lineage>
        <taxon>Bacteria</taxon>
        <taxon>Pseudomonadati</taxon>
        <taxon>Pseudomonadota</taxon>
        <taxon>Betaproteobacteria</taxon>
        <taxon>Burkholderiales</taxon>
        <taxon>Burkholderiaceae</taxon>
        <taxon>Polynucleobacter</taxon>
    </lineage>
</organism>
<dbReference type="InterPro" id="IPR011009">
    <property type="entry name" value="Kinase-like_dom_sf"/>
</dbReference>
<feature type="domain" description="Aminoglycoside phosphotransferase" evidence="1">
    <location>
        <begin position="26"/>
        <end position="245"/>
    </location>
</feature>
<gene>
    <name evidence="2" type="ORF">NKE59_06570</name>
</gene>
<reference evidence="2" key="1">
    <citation type="submission" date="2022-06" db="EMBL/GenBank/DDBJ databases">
        <title>New Polynucleobacter species.</title>
        <authorList>
            <person name="Hahn M.W."/>
        </authorList>
    </citation>
    <scope>NUCLEOTIDE SEQUENCE</scope>
    <source>
        <strain evidence="2">UK-FUSCHL-C3</strain>
    </source>
</reference>
<dbReference type="InterPro" id="IPR002575">
    <property type="entry name" value="Aminoglycoside_PTrfase"/>
</dbReference>
<accession>A0AAU8A0S1</accession>
<protein>
    <submittedName>
        <fullName evidence="2">Phosphotransferase family protein</fullName>
    </submittedName>
</protein>
<dbReference type="Pfam" id="PF01636">
    <property type="entry name" value="APH"/>
    <property type="match status" value="1"/>
</dbReference>
<sequence length="336" mass="37905">MSISFNTKALELYLKDLGWDTEGLEVSPLVGGQSNPTYKISSGNQHAVLRKKPTGKLLPSAHAIDREYRVMQALSMTEVPVPKMLSYCEDESVIGTPFFLMSFLDGRVFNDQSLPHLSQFDRRAIYHEMNRVIAAIHKVDYQAIGLESFGKPGNYFSRQVGRWSRQVNESTIPIPEALLKLIEWLPHHIPADDETTLVHGDFRLDNMVFDHKENKVIGVLDWELSTLGHPMADFSYQCMAWRIPPSLWRGIGGLDLVKLGIPTEKQYIEWYETNSGRTVNSDWNFYMAYNFFRIAAILHGVAQRAVDGNASAIDARENGQKAGLLAEIGMRCVGIS</sequence>
<dbReference type="PANTHER" id="PTHR47829:SF3">
    <property type="entry name" value="AMINOGLYCOSIDE PHOSPHOTRANSFERASE DOMAIN-CONTAINING PROTEIN"/>
    <property type="match status" value="1"/>
</dbReference>
<evidence type="ECO:0000313" key="2">
    <source>
        <dbReference type="EMBL" id="XCC57156.1"/>
    </source>
</evidence>